<dbReference type="InterPro" id="IPR050235">
    <property type="entry name" value="CK1_Ser-Thr_kinase"/>
</dbReference>
<dbReference type="SMART" id="SM00220">
    <property type="entry name" value="S_TKc"/>
    <property type="match status" value="1"/>
</dbReference>
<dbReference type="Pfam" id="PF00069">
    <property type="entry name" value="Pkinase"/>
    <property type="match status" value="1"/>
</dbReference>
<dbReference type="PROSITE" id="PS00108">
    <property type="entry name" value="PROTEIN_KINASE_ST"/>
    <property type="match status" value="1"/>
</dbReference>
<dbReference type="SUPFAM" id="SSF56112">
    <property type="entry name" value="Protein kinase-like (PK-like)"/>
    <property type="match status" value="1"/>
</dbReference>
<dbReference type="CDD" id="cd14016">
    <property type="entry name" value="STKc_CK1"/>
    <property type="match status" value="1"/>
</dbReference>
<proteinExistence type="predicted"/>
<feature type="region of interest" description="Disordered" evidence="6">
    <location>
        <begin position="441"/>
        <end position="498"/>
    </location>
</feature>
<feature type="compositionally biased region" description="Polar residues" evidence="6">
    <location>
        <begin position="591"/>
        <end position="606"/>
    </location>
</feature>
<keyword evidence="2 5" id="KW-0547">Nucleotide-binding</keyword>
<evidence type="ECO:0000256" key="5">
    <source>
        <dbReference type="PROSITE-ProRule" id="PRU10141"/>
    </source>
</evidence>
<protein>
    <recommendedName>
        <fullName evidence="4">Casein kinase I</fullName>
        <ecNumber evidence="1">2.7.11.1</ecNumber>
    </recommendedName>
</protein>
<evidence type="ECO:0000313" key="8">
    <source>
        <dbReference type="EMBL" id="CAE0286470.1"/>
    </source>
</evidence>
<dbReference type="AlphaFoldDB" id="A0A7S3H6Q8"/>
<organism evidence="8">
    <name type="scientific">Spumella elongata</name>
    <dbReference type="NCBI Taxonomy" id="89044"/>
    <lineage>
        <taxon>Eukaryota</taxon>
        <taxon>Sar</taxon>
        <taxon>Stramenopiles</taxon>
        <taxon>Ochrophyta</taxon>
        <taxon>Chrysophyceae</taxon>
        <taxon>Chromulinales</taxon>
        <taxon>Chromulinaceae</taxon>
        <taxon>Spumella</taxon>
    </lineage>
</organism>
<evidence type="ECO:0000256" key="2">
    <source>
        <dbReference type="ARBA" id="ARBA00022741"/>
    </source>
</evidence>
<dbReference type="InterPro" id="IPR011009">
    <property type="entry name" value="Kinase-like_dom_sf"/>
</dbReference>
<dbReference type="PANTHER" id="PTHR11909">
    <property type="entry name" value="CASEIN KINASE-RELATED"/>
    <property type="match status" value="1"/>
</dbReference>
<dbReference type="InterPro" id="IPR000719">
    <property type="entry name" value="Prot_kinase_dom"/>
</dbReference>
<evidence type="ECO:0000256" key="3">
    <source>
        <dbReference type="ARBA" id="ARBA00022840"/>
    </source>
</evidence>
<dbReference type="FunFam" id="1.10.510.10:FF:001244">
    <property type="entry name" value="Putative casein kinase I"/>
    <property type="match status" value="1"/>
</dbReference>
<dbReference type="PROSITE" id="PS50011">
    <property type="entry name" value="PROTEIN_KINASE_DOM"/>
    <property type="match status" value="1"/>
</dbReference>
<feature type="compositionally biased region" description="Low complexity" evidence="6">
    <location>
        <begin position="705"/>
        <end position="719"/>
    </location>
</feature>
<dbReference type="Gene3D" id="1.10.510.10">
    <property type="entry name" value="Transferase(Phosphotransferase) domain 1"/>
    <property type="match status" value="1"/>
</dbReference>
<dbReference type="InterPro" id="IPR017441">
    <property type="entry name" value="Protein_kinase_ATP_BS"/>
</dbReference>
<evidence type="ECO:0000259" key="7">
    <source>
        <dbReference type="PROSITE" id="PS50011"/>
    </source>
</evidence>
<feature type="domain" description="Protein kinase" evidence="7">
    <location>
        <begin position="10"/>
        <end position="277"/>
    </location>
</feature>
<dbReference type="PROSITE" id="PS00107">
    <property type="entry name" value="PROTEIN_KINASE_ATP"/>
    <property type="match status" value="1"/>
</dbReference>
<reference evidence="8" key="1">
    <citation type="submission" date="2021-01" db="EMBL/GenBank/DDBJ databases">
        <authorList>
            <person name="Corre E."/>
            <person name="Pelletier E."/>
            <person name="Niang G."/>
            <person name="Scheremetjew M."/>
            <person name="Finn R."/>
            <person name="Kale V."/>
            <person name="Holt S."/>
            <person name="Cochrane G."/>
            <person name="Meng A."/>
            <person name="Brown T."/>
            <person name="Cohen L."/>
        </authorList>
    </citation>
    <scope>NUCLEOTIDE SEQUENCE</scope>
    <source>
        <strain evidence="8">CCAP 955/1</strain>
    </source>
</reference>
<dbReference type="GO" id="GO:0004674">
    <property type="term" value="F:protein serine/threonine kinase activity"/>
    <property type="evidence" value="ECO:0007669"/>
    <property type="project" value="UniProtKB-EC"/>
</dbReference>
<keyword evidence="3 5" id="KW-0067">ATP-binding</keyword>
<feature type="compositionally biased region" description="Low complexity" evidence="6">
    <location>
        <begin position="560"/>
        <end position="569"/>
    </location>
</feature>
<evidence type="ECO:0000256" key="4">
    <source>
        <dbReference type="ARBA" id="ARBA00023860"/>
    </source>
</evidence>
<sequence length="731" mass="78729">MASSLVNNKYRITRRIGGGSFGEIYMGIGPNNEKVAVKFERHGTRCPQLRHEYKVYRELTNCHGFCSVYHFGIQDNYNVMVMDLLGPSLEDLFNKCSRRFSLKTVLQIADQMLERVDTLHSRHLIHRDIKPANFVIGVADNAANVFCVDFGLSKRYRHPKNLHHIPHRDGRSLTGTPRYASINNHLGIEQSRRDDLESIGYVLIYFLKGTLPWQGLKAKNAQKKYRLILEKKQQVSIAQLCQGCPSQFAEFLAYTRSLKFDAKPDIPYLRKLFRDLYHAQGCGSIPKLWDWDNMEGNDFLSVGGSGTGPAPAAMQSAAAMGQGANMMSGAILSSGLRPTTAAAVASSGAGAGLESDHLLGNSAPDDLDVDYEMRQAGNDRPNTAGALYNRGAGASGAQNQGATWGYSRQAVGDPSGGNVMGKGVSGPTLGNSGMDNYGTDGGAQTNAMGQRRPHTAHGGRAGFPSSSAPIAGGVYSGGDPSKQGTMYSENGGEEDGDHVVAGARGMMRYRRSQQGGGGGSAGGNLLPQQQQQQQQAMPRGYGQAEHNGYPPQPREFYHGQQQPSPQMQQGRAEYGFDGPQQGRNVGAPSPNLYNSGNFATSSNTVSARDYPASPSTSSQGGFTMDAYFDAPLNDSFSQSGIGSRPSSIRSNLSTPALPPRLDDSLDLSLFQGLSGGNTLQGQGQGSRSLLSGLRQGTVELLSESQGQNQGWDQFQQPQGSSPEWRAGDRKY</sequence>
<name>A0A7S3H6Q8_9STRA</name>
<feature type="region of interest" description="Disordered" evidence="6">
    <location>
        <begin position="700"/>
        <end position="731"/>
    </location>
</feature>
<feature type="region of interest" description="Disordered" evidence="6">
    <location>
        <begin position="633"/>
        <end position="657"/>
    </location>
</feature>
<feature type="compositionally biased region" description="Low complexity" evidence="6">
    <location>
        <begin position="635"/>
        <end position="650"/>
    </location>
</feature>
<dbReference type="EMBL" id="HBIC01030255">
    <property type="protein sequence ID" value="CAE0286470.1"/>
    <property type="molecule type" value="Transcribed_RNA"/>
</dbReference>
<dbReference type="EC" id="2.7.11.1" evidence="1"/>
<dbReference type="GO" id="GO:0005524">
    <property type="term" value="F:ATP binding"/>
    <property type="evidence" value="ECO:0007669"/>
    <property type="project" value="UniProtKB-UniRule"/>
</dbReference>
<feature type="binding site" evidence="5">
    <location>
        <position position="38"/>
    </location>
    <ligand>
        <name>ATP</name>
        <dbReference type="ChEBI" id="CHEBI:30616"/>
    </ligand>
</feature>
<dbReference type="InterPro" id="IPR008271">
    <property type="entry name" value="Ser/Thr_kinase_AS"/>
</dbReference>
<evidence type="ECO:0000256" key="6">
    <source>
        <dbReference type="SAM" id="MobiDB-lite"/>
    </source>
</evidence>
<accession>A0A7S3H6Q8</accession>
<feature type="region of interest" description="Disordered" evidence="6">
    <location>
        <begin position="510"/>
        <end position="619"/>
    </location>
</feature>
<evidence type="ECO:0000256" key="1">
    <source>
        <dbReference type="ARBA" id="ARBA00012513"/>
    </source>
</evidence>
<gene>
    <name evidence="8" type="ORF">SELO1098_LOCUS15311</name>
</gene>